<sequence>MARFDRYLLSRLLVLFGFFTLVLVAVYWINRAVVLFDRLIADGQSAGVVLEFTLLSLPGVILSVLPMSAFAAAVAVTNRLSSDSELTVMRATGFSPWRLARPVLFFGLFVGCMMLVLSNVLVPSSLAQLRDRELEVSGAVSARLLREGSFLHPSRGVTFYIRDITAEGELLDVYLSDRRQDGREVTYTAESAVILRDDDETRLILLNGLAQTYEIGTRRLSTTTFADLTYDVSALIDARDSRRPEPDELPTLLLLTDPEGVSELTREDIGEVFEEAHTRLAMPILAVVASLVGFAALIVGGFSRFGLGKQIAFAVLLLVLIKMVESAATAAVLKTASLWPLTYAAPLFGLVLVATMLAWAARPHPPRRRLREAEEAAT</sequence>
<gene>
    <name evidence="7" type="primary">lptF</name>
    <name evidence="7" type="ORF">ACFQ4E_13490</name>
</gene>
<feature type="transmembrane region" description="Helical" evidence="6">
    <location>
        <begin position="339"/>
        <end position="361"/>
    </location>
</feature>
<keyword evidence="5 6" id="KW-0472">Membrane</keyword>
<dbReference type="InterPro" id="IPR030922">
    <property type="entry name" value="LptF"/>
</dbReference>
<dbReference type="PANTHER" id="PTHR33529">
    <property type="entry name" value="SLR0882 PROTEIN-RELATED"/>
    <property type="match status" value="1"/>
</dbReference>
<evidence type="ECO:0000313" key="8">
    <source>
        <dbReference type="Proteomes" id="UP001597135"/>
    </source>
</evidence>
<feature type="transmembrane region" description="Helical" evidence="6">
    <location>
        <begin position="280"/>
        <end position="299"/>
    </location>
</feature>
<evidence type="ECO:0000256" key="3">
    <source>
        <dbReference type="ARBA" id="ARBA00022692"/>
    </source>
</evidence>
<keyword evidence="4 6" id="KW-1133">Transmembrane helix</keyword>
<dbReference type="Proteomes" id="UP001597135">
    <property type="component" value="Unassembled WGS sequence"/>
</dbReference>
<dbReference type="NCBIfam" id="TIGR04407">
    <property type="entry name" value="LptF_YjgP"/>
    <property type="match status" value="1"/>
</dbReference>
<evidence type="ECO:0000256" key="5">
    <source>
        <dbReference type="ARBA" id="ARBA00023136"/>
    </source>
</evidence>
<dbReference type="Pfam" id="PF03739">
    <property type="entry name" value="LptF_LptG"/>
    <property type="match status" value="1"/>
</dbReference>
<comment type="caution">
    <text evidence="7">The sequence shown here is derived from an EMBL/GenBank/DDBJ whole genome shotgun (WGS) entry which is preliminary data.</text>
</comment>
<evidence type="ECO:0000256" key="2">
    <source>
        <dbReference type="ARBA" id="ARBA00022475"/>
    </source>
</evidence>
<name>A0ABW3ZJT9_9RHOB</name>
<feature type="transmembrane region" description="Helical" evidence="6">
    <location>
        <begin position="311"/>
        <end position="333"/>
    </location>
</feature>
<keyword evidence="8" id="KW-1185">Reference proteome</keyword>
<feature type="transmembrane region" description="Helical" evidence="6">
    <location>
        <begin position="12"/>
        <end position="29"/>
    </location>
</feature>
<dbReference type="RefSeq" id="WP_386804396.1">
    <property type="nucleotide sequence ID" value="NZ_JBHTMU010000025.1"/>
</dbReference>
<feature type="transmembrane region" description="Helical" evidence="6">
    <location>
        <begin position="99"/>
        <end position="122"/>
    </location>
</feature>
<proteinExistence type="predicted"/>
<protein>
    <submittedName>
        <fullName evidence="7">LPS export ABC transporter permease LptF</fullName>
    </submittedName>
</protein>
<evidence type="ECO:0000313" key="7">
    <source>
        <dbReference type="EMBL" id="MFD1343437.1"/>
    </source>
</evidence>
<evidence type="ECO:0000256" key="6">
    <source>
        <dbReference type="SAM" id="Phobius"/>
    </source>
</evidence>
<evidence type="ECO:0000256" key="4">
    <source>
        <dbReference type="ARBA" id="ARBA00022989"/>
    </source>
</evidence>
<accession>A0ABW3ZJT9</accession>
<dbReference type="EMBL" id="JBHTMU010000025">
    <property type="protein sequence ID" value="MFD1343437.1"/>
    <property type="molecule type" value="Genomic_DNA"/>
</dbReference>
<evidence type="ECO:0000256" key="1">
    <source>
        <dbReference type="ARBA" id="ARBA00004651"/>
    </source>
</evidence>
<dbReference type="InterPro" id="IPR005495">
    <property type="entry name" value="LptG/LptF_permease"/>
</dbReference>
<feature type="transmembrane region" description="Helical" evidence="6">
    <location>
        <begin position="55"/>
        <end position="78"/>
    </location>
</feature>
<dbReference type="PANTHER" id="PTHR33529:SF6">
    <property type="entry name" value="YJGP_YJGQ FAMILY PERMEASE"/>
    <property type="match status" value="1"/>
</dbReference>
<organism evidence="7 8">
    <name type="scientific">Litorisediminicola beolgyonensis</name>
    <dbReference type="NCBI Taxonomy" id="1173614"/>
    <lineage>
        <taxon>Bacteria</taxon>
        <taxon>Pseudomonadati</taxon>
        <taxon>Pseudomonadota</taxon>
        <taxon>Alphaproteobacteria</taxon>
        <taxon>Rhodobacterales</taxon>
        <taxon>Paracoccaceae</taxon>
        <taxon>Litorisediminicola</taxon>
    </lineage>
</organism>
<reference evidence="8" key="1">
    <citation type="journal article" date="2019" name="Int. J. Syst. Evol. Microbiol.">
        <title>The Global Catalogue of Microorganisms (GCM) 10K type strain sequencing project: providing services to taxonomists for standard genome sequencing and annotation.</title>
        <authorList>
            <consortium name="The Broad Institute Genomics Platform"/>
            <consortium name="The Broad Institute Genome Sequencing Center for Infectious Disease"/>
            <person name="Wu L."/>
            <person name="Ma J."/>
        </authorList>
    </citation>
    <scope>NUCLEOTIDE SEQUENCE [LARGE SCALE GENOMIC DNA]</scope>
    <source>
        <strain evidence="8">CCUG 62953</strain>
    </source>
</reference>
<comment type="subcellular location">
    <subcellularLocation>
        <location evidence="1">Cell membrane</location>
        <topology evidence="1">Multi-pass membrane protein</topology>
    </subcellularLocation>
</comment>
<keyword evidence="3 6" id="KW-0812">Transmembrane</keyword>
<keyword evidence="2" id="KW-1003">Cell membrane</keyword>